<dbReference type="EMBL" id="OZ034816">
    <property type="protein sequence ID" value="CAL1377099.1"/>
    <property type="molecule type" value="Genomic_DNA"/>
</dbReference>
<dbReference type="Pfam" id="PF14111">
    <property type="entry name" value="DUF4283"/>
    <property type="match status" value="1"/>
</dbReference>
<evidence type="ECO:0000259" key="2">
    <source>
        <dbReference type="Pfam" id="PF14111"/>
    </source>
</evidence>
<feature type="region of interest" description="Disordered" evidence="1">
    <location>
        <begin position="395"/>
        <end position="431"/>
    </location>
</feature>
<gene>
    <name evidence="4" type="ORF">LTRI10_LOCUS18776</name>
</gene>
<keyword evidence="5" id="KW-1185">Reference proteome</keyword>
<dbReference type="Proteomes" id="UP001497516">
    <property type="component" value="Chromosome 3"/>
</dbReference>
<dbReference type="PANTHER" id="PTHR31286">
    <property type="entry name" value="GLYCINE-RICH CELL WALL STRUCTURAL PROTEIN 1.8-LIKE"/>
    <property type="match status" value="1"/>
</dbReference>
<evidence type="ECO:0000259" key="3">
    <source>
        <dbReference type="Pfam" id="PF14392"/>
    </source>
</evidence>
<evidence type="ECO:0000313" key="4">
    <source>
        <dbReference type="EMBL" id="CAL1377099.1"/>
    </source>
</evidence>
<sequence>MARAANDQVVEFSLEEVQSTKFRASRTLMGRMFSENQLTIMEIKEEMLVAWQIRGQLRVSRTKHGLLEIVLPSEEAKIWILKRKPWVIKDKLINLRSWAPTINKQIFEDLAIAPFRIQLWNVLEDCCTKQFGQKIVAPTIGQVLETGVFACKDTGESFVKVRALVDFSKPLRSQLMAVSEDLDGFWVRLKYEFLPTFCYHCGHVGHSRRDYSFDPPIGTEKFDPHMSMKKLGRKIYDDVDGSTSFRGNRGSVWINRHVRQQGDGVGVPNKGRGPVIQLGETERKNKGLARPPVQAQNHEGENPTHTSPKPIPKPKNTLSSPRGFPVCKSPVSHDNGGPRRLQRQSPAGGRTRPLDSGNRNRPMKAHRREGGSSHFIAQATPDVMSEMQAVLEQTRRRRLILDDDSDDDEPIPGHAESSVANRKLEGTLNRV</sequence>
<dbReference type="AlphaFoldDB" id="A0AAV2DUC3"/>
<feature type="domain" description="DUF4283" evidence="2">
    <location>
        <begin position="26"/>
        <end position="103"/>
    </location>
</feature>
<feature type="domain" description="Zinc knuckle CX2CX4HX4C" evidence="3">
    <location>
        <begin position="165"/>
        <end position="211"/>
    </location>
</feature>
<proteinExistence type="predicted"/>
<dbReference type="PANTHER" id="PTHR31286:SF167">
    <property type="entry name" value="OS09G0268800 PROTEIN"/>
    <property type="match status" value="1"/>
</dbReference>
<reference evidence="4 5" key="1">
    <citation type="submission" date="2024-04" db="EMBL/GenBank/DDBJ databases">
        <authorList>
            <person name="Fracassetti M."/>
        </authorList>
    </citation>
    <scope>NUCLEOTIDE SEQUENCE [LARGE SCALE GENOMIC DNA]</scope>
</reference>
<dbReference type="InterPro" id="IPR040256">
    <property type="entry name" value="At4g02000-like"/>
</dbReference>
<feature type="region of interest" description="Disordered" evidence="1">
    <location>
        <begin position="261"/>
        <end position="375"/>
    </location>
</feature>
<dbReference type="InterPro" id="IPR025558">
    <property type="entry name" value="DUF4283"/>
</dbReference>
<dbReference type="Pfam" id="PF14392">
    <property type="entry name" value="zf-CCHC_4"/>
    <property type="match status" value="1"/>
</dbReference>
<organism evidence="4 5">
    <name type="scientific">Linum trigynum</name>
    <dbReference type="NCBI Taxonomy" id="586398"/>
    <lineage>
        <taxon>Eukaryota</taxon>
        <taxon>Viridiplantae</taxon>
        <taxon>Streptophyta</taxon>
        <taxon>Embryophyta</taxon>
        <taxon>Tracheophyta</taxon>
        <taxon>Spermatophyta</taxon>
        <taxon>Magnoliopsida</taxon>
        <taxon>eudicotyledons</taxon>
        <taxon>Gunneridae</taxon>
        <taxon>Pentapetalae</taxon>
        <taxon>rosids</taxon>
        <taxon>fabids</taxon>
        <taxon>Malpighiales</taxon>
        <taxon>Linaceae</taxon>
        <taxon>Linum</taxon>
    </lineage>
</organism>
<evidence type="ECO:0008006" key="6">
    <source>
        <dbReference type="Google" id="ProtNLM"/>
    </source>
</evidence>
<evidence type="ECO:0000313" key="5">
    <source>
        <dbReference type="Proteomes" id="UP001497516"/>
    </source>
</evidence>
<accession>A0AAV2DUC3</accession>
<name>A0AAV2DUC3_9ROSI</name>
<protein>
    <recommendedName>
        <fullName evidence="6">CCHC-type domain-containing protein</fullName>
    </recommendedName>
</protein>
<dbReference type="InterPro" id="IPR025836">
    <property type="entry name" value="Zn_knuckle_CX2CX4HX4C"/>
</dbReference>
<evidence type="ECO:0000256" key="1">
    <source>
        <dbReference type="SAM" id="MobiDB-lite"/>
    </source>
</evidence>